<dbReference type="Pfam" id="PF00248">
    <property type="entry name" value="Aldo_ket_red"/>
    <property type="match status" value="1"/>
</dbReference>
<feature type="domain" description="NADP-dependent oxidoreductase" evidence="1">
    <location>
        <begin position="17"/>
        <end position="286"/>
    </location>
</feature>
<dbReference type="AlphaFoldDB" id="A0A5J4YYN7"/>
<dbReference type="OrthoDB" id="48988at2759"/>
<organism evidence="2 3">
    <name type="scientific">Porphyridium purpureum</name>
    <name type="common">Red alga</name>
    <name type="synonym">Porphyridium cruentum</name>
    <dbReference type="NCBI Taxonomy" id="35688"/>
    <lineage>
        <taxon>Eukaryota</taxon>
        <taxon>Rhodophyta</taxon>
        <taxon>Bangiophyceae</taxon>
        <taxon>Porphyridiales</taxon>
        <taxon>Porphyridiaceae</taxon>
        <taxon>Porphyridium</taxon>
    </lineage>
</organism>
<dbReference type="InterPro" id="IPR023210">
    <property type="entry name" value="NADP_OxRdtase_dom"/>
</dbReference>
<evidence type="ECO:0000259" key="1">
    <source>
        <dbReference type="Pfam" id="PF00248"/>
    </source>
</evidence>
<dbReference type="PANTHER" id="PTHR42686:SF1">
    <property type="entry name" value="GH17980P-RELATED"/>
    <property type="match status" value="1"/>
</dbReference>
<dbReference type="InterPro" id="IPR020471">
    <property type="entry name" value="AKR"/>
</dbReference>
<accession>A0A5J4YYN7</accession>
<protein>
    <submittedName>
        <fullName evidence="2">L-galactose dehydrogenase</fullName>
    </submittedName>
</protein>
<keyword evidence="3" id="KW-1185">Reference proteome</keyword>
<evidence type="ECO:0000313" key="2">
    <source>
        <dbReference type="EMBL" id="KAA8496426.1"/>
    </source>
</evidence>
<dbReference type="CDD" id="cd19163">
    <property type="entry name" value="AKR_galDH"/>
    <property type="match status" value="1"/>
</dbReference>
<dbReference type="PANTHER" id="PTHR42686">
    <property type="entry name" value="GH17980P-RELATED"/>
    <property type="match status" value="1"/>
</dbReference>
<dbReference type="OMA" id="DYDNMFD"/>
<dbReference type="SUPFAM" id="SSF51430">
    <property type="entry name" value="NAD(P)-linked oxidoreductase"/>
    <property type="match status" value="1"/>
</dbReference>
<dbReference type="GO" id="GO:0005829">
    <property type="term" value="C:cytosol"/>
    <property type="evidence" value="ECO:0007669"/>
    <property type="project" value="TreeGrafter"/>
</dbReference>
<reference evidence="3" key="1">
    <citation type="journal article" date="2019" name="Nat. Commun.">
        <title>Expansion of phycobilisome linker gene families in mesophilic red algae.</title>
        <authorList>
            <person name="Lee J."/>
            <person name="Kim D."/>
            <person name="Bhattacharya D."/>
            <person name="Yoon H.S."/>
        </authorList>
    </citation>
    <scope>NUCLEOTIDE SEQUENCE [LARGE SCALE GENOMIC DNA]</scope>
    <source>
        <strain evidence="3">CCMP 1328</strain>
    </source>
</reference>
<dbReference type="GO" id="GO:0010349">
    <property type="term" value="F:L-galactose dehydrogenase activity"/>
    <property type="evidence" value="ECO:0007669"/>
    <property type="project" value="InterPro"/>
</dbReference>
<dbReference type="Gene3D" id="3.20.20.100">
    <property type="entry name" value="NADP-dependent oxidoreductase domain"/>
    <property type="match status" value="1"/>
</dbReference>
<dbReference type="InterPro" id="IPR036812">
    <property type="entry name" value="NAD(P)_OxRdtase_dom_sf"/>
</dbReference>
<comment type="caution">
    <text evidence="2">The sequence shown here is derived from an EMBL/GenBank/DDBJ whole genome shotgun (WGS) entry which is preliminary data.</text>
</comment>
<gene>
    <name evidence="2" type="ORF">FVE85_0155</name>
</gene>
<name>A0A5J4YYN7_PORPP</name>
<dbReference type="Proteomes" id="UP000324585">
    <property type="component" value="Unassembled WGS sequence"/>
</dbReference>
<proteinExistence type="predicted"/>
<sequence>MQRSRVSLGKTGLQVSPLGFGASPLGGVFRPIDEEDGVRAVVEAFKSGINYFDVSPYYGNTRAETVLGRGLRQLPRDEIVVGTKVGRYGNEFDFSAERVTRSIDESCARLGVDTLDIVLCHDIEFAQNIEQIVSETIPALHKFKESGKIRAIGVSGYPLSVYKYVMSSTSIPTDLILSYCHYNLHDDSLIDMASRMKAQSGIGVVNASVLSMGLLTQSGCPDWHPAPAELKAAASKAAQICAEAGEDLASVALRFAFSGAKDVIDATLLGIDSTATLEKNLTTLNEQGDIDPALLEKVLAVFKPVHNMTWKSGQR</sequence>
<dbReference type="PRINTS" id="PR00069">
    <property type="entry name" value="ALDKETRDTASE"/>
</dbReference>
<evidence type="ECO:0000313" key="3">
    <source>
        <dbReference type="Proteomes" id="UP000324585"/>
    </source>
</evidence>
<dbReference type="EMBL" id="VRMN01000002">
    <property type="protein sequence ID" value="KAA8496426.1"/>
    <property type="molecule type" value="Genomic_DNA"/>
</dbReference>
<dbReference type="InterPro" id="IPR044479">
    <property type="entry name" value="LGALDH-like"/>
</dbReference>